<dbReference type="AlphaFoldDB" id="A0A0D0QEH6"/>
<accession>A0A0D0QEH6</accession>
<dbReference type="eggNOG" id="COG4961">
    <property type="taxonomic scope" value="Bacteria"/>
</dbReference>
<evidence type="ECO:0000256" key="1">
    <source>
        <dbReference type="SAM" id="Phobius"/>
    </source>
</evidence>
<reference evidence="3 4" key="1">
    <citation type="submission" date="2013-01" db="EMBL/GenBank/DDBJ databases">
        <authorList>
            <person name="Fiebig A."/>
            <person name="Goeker M."/>
            <person name="Klenk H.-P.P."/>
        </authorList>
    </citation>
    <scope>NUCLEOTIDE SEQUENCE [LARGE SCALE GENOMIC DNA]</scope>
    <source>
        <strain evidence="3 4">DSM 24838</strain>
    </source>
</reference>
<comment type="caution">
    <text evidence="3">The sequence shown here is derived from an EMBL/GenBank/DDBJ whole genome shotgun (WGS) entry which is preliminary data.</text>
</comment>
<dbReference type="OrthoDB" id="8014659at2"/>
<feature type="transmembrane region" description="Helical" evidence="1">
    <location>
        <begin position="12"/>
        <end position="32"/>
    </location>
</feature>
<evidence type="ECO:0000259" key="2">
    <source>
        <dbReference type="Pfam" id="PF13400"/>
    </source>
</evidence>
<keyword evidence="1" id="KW-1133">Transmembrane helix</keyword>
<evidence type="ECO:0000313" key="4">
    <source>
        <dbReference type="Proteomes" id="UP000035100"/>
    </source>
</evidence>
<name>A0A0D0QEH6_9RHOB</name>
<dbReference type="InterPro" id="IPR028087">
    <property type="entry name" value="Tad_N"/>
</dbReference>
<dbReference type="EMBL" id="AONG01000009">
    <property type="protein sequence ID" value="KIQ69418.1"/>
    <property type="molecule type" value="Genomic_DNA"/>
</dbReference>
<protein>
    <submittedName>
        <fullName evidence="3">Flp pilus assembly protein TadG</fullName>
    </submittedName>
</protein>
<keyword evidence="1" id="KW-0812">Transmembrane</keyword>
<dbReference type="STRING" id="1123501.Wenmar_01780"/>
<proteinExistence type="predicted"/>
<keyword evidence="4" id="KW-1185">Reference proteome</keyword>
<dbReference type="RefSeq" id="WP_018303553.1">
    <property type="nucleotide sequence ID" value="NZ_KB902299.1"/>
</dbReference>
<sequence>MSRSFRSEERGSTLVFVGIALALFLGLVAMSFDLGRVAVTQTDLASYADSVALAAAAELDGGTDAIARATAAADGMISDRQTFGDGDAMLAGSGDYTLRFLSELPADDTAAPTAVTTDPREARYAWVTVNDFTVGSGFTRAFRVLRGVAHTDPSVSAEAIAGMTQMACDITPLMFCVPTGWEAEDHIGSTILLRSGGQGAAWGPGDFGFVDPNGALIDPAGPCAGLNGAQQYRCLIGATSGLTGCVAQRGIDIQPGQREGLARAFNTRFDIYTGSMQSMRTDPYYAPAPNVVKAIRRSSGGSGNGNGNGNGNQCIQSEANVEATGAMRLPPDICVTNGTCGRFGNGSWDRAGYLAANHGGSDPAVGRSYENAQAGSRWELYLAEIDAANAAGPDAPILTGAGLTETGRPVCSTQAPAPPERRLLIAAAVDCTRNPIGGAASGVPAAEFVVVFLTEPVGDRSTSPPVVDIYGEVVDVAGADGTGTGGYGGVFRDVVQLYR</sequence>
<dbReference type="Pfam" id="PF13400">
    <property type="entry name" value="Tad"/>
    <property type="match status" value="1"/>
</dbReference>
<keyword evidence="1" id="KW-0472">Membrane</keyword>
<gene>
    <name evidence="3" type="ORF">Wenmar_01780</name>
</gene>
<evidence type="ECO:0000313" key="3">
    <source>
        <dbReference type="EMBL" id="KIQ69418.1"/>
    </source>
</evidence>
<dbReference type="Proteomes" id="UP000035100">
    <property type="component" value="Unassembled WGS sequence"/>
</dbReference>
<feature type="domain" description="Putative Flp pilus-assembly TadG-like N-terminal" evidence="2">
    <location>
        <begin position="11"/>
        <end position="57"/>
    </location>
</feature>
<organism evidence="3 4">
    <name type="scientific">Wenxinia marina DSM 24838</name>
    <dbReference type="NCBI Taxonomy" id="1123501"/>
    <lineage>
        <taxon>Bacteria</taxon>
        <taxon>Pseudomonadati</taxon>
        <taxon>Pseudomonadota</taxon>
        <taxon>Alphaproteobacteria</taxon>
        <taxon>Rhodobacterales</taxon>
        <taxon>Roseobacteraceae</taxon>
        <taxon>Wenxinia</taxon>
    </lineage>
</organism>